<dbReference type="AlphaFoldDB" id="A0AA86QTC8"/>
<protein>
    <submittedName>
        <fullName evidence="2">Papain family cysteine protease</fullName>
    </submittedName>
    <submittedName>
        <fullName evidence="3">Papain_family cysteine protease</fullName>
    </submittedName>
</protein>
<dbReference type="CDD" id="cd02619">
    <property type="entry name" value="Peptidase_C1"/>
    <property type="match status" value="1"/>
</dbReference>
<sequence length="547" mass="63399">MEEVGVSYQHLNKTTKFNVMNLSIMLLATICILSTLIISSINLQVSYDIMNKEPVPTPTPSFVMPKSFGIHTAGSVRDQQSRGTCWDFATMRFLEERYRVQAVAEGFLKPTQFVRFSEQAHGINIINFCKANPKKCPDTPQTTGIATDGYPSWIFHFGEYLNDKLTVDLPSCPYTPQESPVTDQQCDGMKEFQAKKLIKYNVTDYKFVQSVSEIKKALVEKNSSFPMVTELMWMEDYVPCEFDLFLGQTDFCVNKQKRCPRDLQNEKFDRYCFVFTLLTTSEAEFIAKRYRKERTLGAHAMLMVGYNDEYQMVDQNKGGFIVQNSWGPVLGHSLDYLLGKISRRDEEYICPNYFNQNEWVPIDCEGEDKWKLRKPTVLTFIPQGIKSGHYHTEDWKPYQQALKIKDLKDTVYYVMKSFEQFVDGTFIVKLGITHTADPNQDFSKITEFVELPPLPLDYMPFFFVPTNVDASMVNNEECGYYFIPYDFVDLTFQNQGLWFMDVMDVTFDKYSFTADADITKATIEQVKTTFTSHTPWLQDENMTPKFK</sequence>
<dbReference type="SUPFAM" id="SSF54001">
    <property type="entry name" value="Cysteine proteinases"/>
    <property type="match status" value="1"/>
</dbReference>
<evidence type="ECO:0000313" key="2">
    <source>
        <dbReference type="EMBL" id="CAI9960407.1"/>
    </source>
</evidence>
<dbReference type="Proteomes" id="UP001642409">
    <property type="component" value="Unassembled WGS sequence"/>
</dbReference>
<keyword evidence="2" id="KW-0645">Protease</keyword>
<dbReference type="PROSITE" id="PS00639">
    <property type="entry name" value="THIOL_PROTEASE_HIS"/>
    <property type="match status" value="1"/>
</dbReference>
<evidence type="ECO:0000256" key="1">
    <source>
        <dbReference type="SAM" id="Phobius"/>
    </source>
</evidence>
<dbReference type="PANTHER" id="PTHR35899">
    <property type="entry name" value="PAPAIN FAMILY CYSTEINE PROTEASE DOMAIN CONTAINING PROTEIN"/>
    <property type="match status" value="1"/>
</dbReference>
<keyword evidence="1" id="KW-1133">Transmembrane helix</keyword>
<evidence type="ECO:0000313" key="3">
    <source>
        <dbReference type="EMBL" id="CAL5983779.1"/>
    </source>
</evidence>
<accession>A0AA86QTC8</accession>
<evidence type="ECO:0000313" key="4">
    <source>
        <dbReference type="Proteomes" id="UP001642409"/>
    </source>
</evidence>
<dbReference type="Gene3D" id="3.90.70.10">
    <property type="entry name" value="Cysteine proteinases"/>
    <property type="match status" value="1"/>
</dbReference>
<dbReference type="GO" id="GO:0006508">
    <property type="term" value="P:proteolysis"/>
    <property type="evidence" value="ECO:0007669"/>
    <property type="project" value="UniProtKB-KW"/>
</dbReference>
<dbReference type="PANTHER" id="PTHR35899:SF1">
    <property type="entry name" value="PEPTIDASE C1A PAPAIN C-TERMINAL DOMAIN-CONTAINING PROTEIN"/>
    <property type="match status" value="1"/>
</dbReference>
<keyword evidence="1" id="KW-0472">Membrane</keyword>
<gene>
    <name evidence="2" type="ORF">HINF_LOCUS48052</name>
    <name evidence="3" type="ORF">HINF_LOCUS7786</name>
</gene>
<keyword evidence="4" id="KW-1185">Reference proteome</keyword>
<dbReference type="EMBL" id="CATOUU010000931">
    <property type="protein sequence ID" value="CAI9960407.1"/>
    <property type="molecule type" value="Genomic_DNA"/>
</dbReference>
<comment type="caution">
    <text evidence="2">The sequence shown here is derived from an EMBL/GenBank/DDBJ whole genome shotgun (WGS) entry which is preliminary data.</text>
</comment>
<dbReference type="EMBL" id="CAXDID020000016">
    <property type="protein sequence ID" value="CAL5983779.1"/>
    <property type="molecule type" value="Genomic_DNA"/>
</dbReference>
<proteinExistence type="predicted"/>
<reference evidence="2" key="1">
    <citation type="submission" date="2023-06" db="EMBL/GenBank/DDBJ databases">
        <authorList>
            <person name="Kurt Z."/>
        </authorList>
    </citation>
    <scope>NUCLEOTIDE SEQUENCE</scope>
</reference>
<organism evidence="2">
    <name type="scientific">Hexamita inflata</name>
    <dbReference type="NCBI Taxonomy" id="28002"/>
    <lineage>
        <taxon>Eukaryota</taxon>
        <taxon>Metamonada</taxon>
        <taxon>Diplomonadida</taxon>
        <taxon>Hexamitidae</taxon>
        <taxon>Hexamitinae</taxon>
        <taxon>Hexamita</taxon>
    </lineage>
</organism>
<reference evidence="3 4" key="2">
    <citation type="submission" date="2024-07" db="EMBL/GenBank/DDBJ databases">
        <authorList>
            <person name="Akdeniz Z."/>
        </authorList>
    </citation>
    <scope>NUCLEOTIDE SEQUENCE [LARGE SCALE GENOMIC DNA]</scope>
</reference>
<feature type="transmembrane region" description="Helical" evidence="1">
    <location>
        <begin position="20"/>
        <end position="43"/>
    </location>
</feature>
<dbReference type="InterPro" id="IPR025660">
    <property type="entry name" value="Pept_his_AS"/>
</dbReference>
<keyword evidence="1" id="KW-0812">Transmembrane</keyword>
<dbReference type="GO" id="GO:0008233">
    <property type="term" value="F:peptidase activity"/>
    <property type="evidence" value="ECO:0007669"/>
    <property type="project" value="UniProtKB-KW"/>
</dbReference>
<dbReference type="InterPro" id="IPR038765">
    <property type="entry name" value="Papain-like_cys_pep_sf"/>
</dbReference>
<keyword evidence="2" id="KW-0378">Hydrolase</keyword>
<name>A0AA86QTC8_9EUKA</name>